<evidence type="ECO:0000256" key="3">
    <source>
        <dbReference type="ARBA" id="ARBA00023004"/>
    </source>
</evidence>
<dbReference type="EMBL" id="JAAFYZ010000010">
    <property type="protein sequence ID" value="MBS2546156.1"/>
    <property type="molecule type" value="Genomic_DNA"/>
</dbReference>
<gene>
    <name evidence="5" type="ORF">KGQ19_04675</name>
</gene>
<proteinExistence type="predicted"/>
<keyword evidence="6" id="KW-1185">Reference proteome</keyword>
<dbReference type="RefSeq" id="WP_212007807.1">
    <property type="nucleotide sequence ID" value="NZ_JAAFYZ010000010.1"/>
</dbReference>
<evidence type="ECO:0000256" key="1">
    <source>
        <dbReference type="ARBA" id="ARBA00001954"/>
    </source>
</evidence>
<comment type="cofactor">
    <cofactor evidence="1">
        <name>Fe(2+)</name>
        <dbReference type="ChEBI" id="CHEBI:29033"/>
    </cofactor>
</comment>
<dbReference type="PROSITE" id="PS51184">
    <property type="entry name" value="JMJC"/>
    <property type="match status" value="1"/>
</dbReference>
<dbReference type="InterPro" id="IPR003347">
    <property type="entry name" value="JmjC_dom"/>
</dbReference>
<evidence type="ECO:0000259" key="4">
    <source>
        <dbReference type="PROSITE" id="PS51184"/>
    </source>
</evidence>
<comment type="caution">
    <text evidence="5">The sequence shown here is derived from an EMBL/GenBank/DDBJ whole genome shotgun (WGS) entry which is preliminary data.</text>
</comment>
<dbReference type="PANTHER" id="PTHR13096:SF8">
    <property type="entry name" value="RIBOSOMAL OXYGENASE 1"/>
    <property type="match status" value="1"/>
</dbReference>
<keyword evidence="2" id="KW-0479">Metal-binding</keyword>
<keyword evidence="3" id="KW-0408">Iron</keyword>
<dbReference type="PANTHER" id="PTHR13096">
    <property type="entry name" value="MINA53 MYC INDUCED NUCLEAR ANTIGEN"/>
    <property type="match status" value="1"/>
</dbReference>
<evidence type="ECO:0000256" key="2">
    <source>
        <dbReference type="ARBA" id="ARBA00022723"/>
    </source>
</evidence>
<protein>
    <recommendedName>
        <fullName evidence="4">JmjC domain-containing protein</fullName>
    </recommendedName>
</protein>
<evidence type="ECO:0000313" key="5">
    <source>
        <dbReference type="EMBL" id="MBS2546156.1"/>
    </source>
</evidence>
<feature type="domain" description="JmjC" evidence="4">
    <location>
        <begin position="105"/>
        <end position="241"/>
    </location>
</feature>
<evidence type="ECO:0000313" key="6">
    <source>
        <dbReference type="Proteomes" id="UP000730482"/>
    </source>
</evidence>
<name>A0ABS5KKH0_9ACTN</name>
<dbReference type="Proteomes" id="UP000730482">
    <property type="component" value="Unassembled WGS sequence"/>
</dbReference>
<dbReference type="Pfam" id="PF08007">
    <property type="entry name" value="JmjC_2"/>
    <property type="match status" value="1"/>
</dbReference>
<dbReference type="InterPro" id="IPR039994">
    <property type="entry name" value="NO66-like"/>
</dbReference>
<dbReference type="SUPFAM" id="SSF51197">
    <property type="entry name" value="Clavaminate synthase-like"/>
    <property type="match status" value="1"/>
</dbReference>
<sequence>MTTTEPVVGRLGGDFLAQAFRRRHHVFPGEAQDVSGLLSWDALNEILASQRLETPRLRLAVGGTALDQGAYTTTVNSRRGVRWQRLNTGELNRRLVEGATLVVDAIDEMHAPIRRLAAALEEKFHTSVQANVYASWRPESGFRTYWDDHDTIIVQLDGAKHWRLFGPTRPAPLHRDTELPEEPTGEPIDKFVLSAGDVLYVPRGHWHDVAAVPGQHSLHLTFGLGVATGVDLVTFLADDLRGMALFREDLPILSGPQEQEAYLDLFRKQLIAELERPDLLLRFAAHADGTEPARTGLSLPFVDGVPADAALTMRLLTPRALLHESEEDRVQFEAGGQSWTFAAAAWGVLEALSDGEAWSLGELAHLSGLKVDVVADLASELVGQGVAQVLPG</sequence>
<dbReference type="Gene3D" id="2.60.120.650">
    <property type="entry name" value="Cupin"/>
    <property type="match status" value="1"/>
</dbReference>
<accession>A0ABS5KKH0</accession>
<organism evidence="5 6">
    <name type="scientific">Catenulispora pinistramenti</name>
    <dbReference type="NCBI Taxonomy" id="2705254"/>
    <lineage>
        <taxon>Bacteria</taxon>
        <taxon>Bacillati</taxon>
        <taxon>Actinomycetota</taxon>
        <taxon>Actinomycetes</taxon>
        <taxon>Catenulisporales</taxon>
        <taxon>Catenulisporaceae</taxon>
        <taxon>Catenulispora</taxon>
    </lineage>
</organism>
<reference evidence="5 6" key="1">
    <citation type="submission" date="2020-02" db="EMBL/GenBank/DDBJ databases">
        <title>Acidophilic actinobacteria isolated from forest soil.</title>
        <authorList>
            <person name="Golinska P."/>
        </authorList>
    </citation>
    <scope>NUCLEOTIDE SEQUENCE [LARGE SCALE GENOMIC DNA]</scope>
    <source>
        <strain evidence="5 6">NL8</strain>
    </source>
</reference>